<dbReference type="InterPro" id="IPR036754">
    <property type="entry name" value="YbaK/aa-tRNA-synt-asso_dom_sf"/>
</dbReference>
<dbReference type="GO" id="GO:0002161">
    <property type="term" value="F:aminoacyl-tRNA deacylase activity"/>
    <property type="evidence" value="ECO:0007669"/>
    <property type="project" value="InterPro"/>
</dbReference>
<dbReference type="InterPro" id="IPR007214">
    <property type="entry name" value="YbaK/aa-tRNA-synth-assoc-dom"/>
</dbReference>
<dbReference type="Gene3D" id="3.90.960.10">
    <property type="entry name" value="YbaK/aminoacyl-tRNA synthetase-associated domain"/>
    <property type="match status" value="1"/>
</dbReference>
<proteinExistence type="inferred from homology"/>
<dbReference type="Pfam" id="PF04073">
    <property type="entry name" value="tRNA_edit"/>
    <property type="match status" value="1"/>
</dbReference>
<dbReference type="SUPFAM" id="SSF55826">
    <property type="entry name" value="YbaK/ProRS associated domain"/>
    <property type="match status" value="1"/>
</dbReference>
<feature type="domain" description="YbaK/aminoacyl-tRNA synthetase-associated" evidence="2">
    <location>
        <begin position="27"/>
        <end position="153"/>
    </location>
</feature>
<comment type="similarity">
    <text evidence="1">Belongs to the PRORSD1 family.</text>
</comment>
<accession>A0A6I6EQ62</accession>
<reference evidence="3 4" key="1">
    <citation type="submission" date="2019-12" db="EMBL/GenBank/DDBJ databases">
        <title>Genome sequenceing of Clostridium bovifaecis.</title>
        <authorList>
            <person name="Yao Y."/>
        </authorList>
    </citation>
    <scope>NUCLEOTIDE SEQUENCE [LARGE SCALE GENOMIC DNA]</scope>
    <source>
        <strain evidence="3 4">BXX</strain>
    </source>
</reference>
<gene>
    <name evidence="3" type="ORF">GOM49_05080</name>
</gene>
<evidence type="ECO:0000256" key="1">
    <source>
        <dbReference type="ARBA" id="ARBA00010201"/>
    </source>
</evidence>
<name>A0A6I6EQ62_9CLOT</name>
<dbReference type="AlphaFoldDB" id="A0A6I6EQ62"/>
<dbReference type="EMBL" id="CP046522">
    <property type="protein sequence ID" value="QGU94553.1"/>
    <property type="molecule type" value="Genomic_DNA"/>
</dbReference>
<organism evidence="3 4">
    <name type="scientific">Clostridium bovifaecis</name>
    <dbReference type="NCBI Taxonomy" id="2184719"/>
    <lineage>
        <taxon>Bacteria</taxon>
        <taxon>Bacillati</taxon>
        <taxon>Bacillota</taxon>
        <taxon>Clostridia</taxon>
        <taxon>Eubacteriales</taxon>
        <taxon>Clostridiaceae</taxon>
        <taxon>Clostridium</taxon>
    </lineage>
</organism>
<dbReference type="PANTHER" id="PTHR31423:SF3">
    <property type="entry name" value="PROLYL-TRNA SYNTHETASE ASSOCIATED DOMAIN-CONTAINING PROTEIN 1-RELATED"/>
    <property type="match status" value="1"/>
</dbReference>
<keyword evidence="4" id="KW-1185">Reference proteome</keyword>
<sequence>MISEKEQKVYDVLHKLDINYVRYEHIPVFTIQEASELDMDTKAHHCKNLFIRNRKGNQHYLVIIEESKKVDLKKLSLQLKSTPLSFASEDRLDKFLGLKPGSVTPFGLINDINKKVIVVIDEIYKNQQENMNICFHPNVNTATIELTLRDFQKYLQWCKNKVLYVQV</sequence>
<dbReference type="CDD" id="cd04335">
    <property type="entry name" value="PrdX_deacylase"/>
    <property type="match status" value="1"/>
</dbReference>
<evidence type="ECO:0000313" key="4">
    <source>
        <dbReference type="Proteomes" id="UP000422764"/>
    </source>
</evidence>
<evidence type="ECO:0000259" key="2">
    <source>
        <dbReference type="Pfam" id="PF04073"/>
    </source>
</evidence>
<dbReference type="GO" id="GO:0004812">
    <property type="term" value="F:aminoacyl-tRNA ligase activity"/>
    <property type="evidence" value="ECO:0007669"/>
    <property type="project" value="UniProtKB-KW"/>
</dbReference>
<keyword evidence="3" id="KW-0030">Aminoacyl-tRNA synthetase</keyword>
<evidence type="ECO:0000313" key="3">
    <source>
        <dbReference type="EMBL" id="QGU94553.1"/>
    </source>
</evidence>
<dbReference type="FunFam" id="3.90.960.10:FF:000005">
    <property type="entry name" value="Putative prolyl-tRNA synthetase"/>
    <property type="match status" value="1"/>
</dbReference>
<dbReference type="InterPro" id="IPR040285">
    <property type="entry name" value="ProX/PRXD1"/>
</dbReference>
<dbReference type="Proteomes" id="UP000422764">
    <property type="component" value="Chromosome"/>
</dbReference>
<keyword evidence="3" id="KW-0436">Ligase</keyword>
<protein>
    <submittedName>
        <fullName evidence="3">Prolyl-tRNA synthetase associated domain-containing protein</fullName>
    </submittedName>
</protein>
<dbReference type="PANTHER" id="PTHR31423">
    <property type="entry name" value="YBAK DOMAIN-CONTAINING PROTEIN"/>
    <property type="match status" value="1"/>
</dbReference>